<keyword evidence="2" id="KW-1185">Reference proteome</keyword>
<name>A0ACC2E515_DIPCM</name>
<protein>
    <submittedName>
        <fullName evidence="1">Uncharacterized protein</fullName>
    </submittedName>
</protein>
<sequence>MYTAKWCSCALLLSLLSFFSHSDCVRARVLKTAGIESGFDSASSSSGRSCGSANADDKPVETSSPQGWVTPRNPIDDMHLGRDRLLKQKMLTHFNSLSKGWIPNSGPNPGHNDATTWNKKVRSNFQYRLQAEDHKLSMSSIPRGANKYSGSNPKQHDMLDKVSLVAQDKLDIQLISRGKTTGSNQSTS</sequence>
<gene>
    <name evidence="1" type="ORF">O6H91_03G034700</name>
</gene>
<organism evidence="1 2">
    <name type="scientific">Diphasiastrum complanatum</name>
    <name type="common">Issler's clubmoss</name>
    <name type="synonym">Lycopodium complanatum</name>
    <dbReference type="NCBI Taxonomy" id="34168"/>
    <lineage>
        <taxon>Eukaryota</taxon>
        <taxon>Viridiplantae</taxon>
        <taxon>Streptophyta</taxon>
        <taxon>Embryophyta</taxon>
        <taxon>Tracheophyta</taxon>
        <taxon>Lycopodiopsida</taxon>
        <taxon>Lycopodiales</taxon>
        <taxon>Lycopodiaceae</taxon>
        <taxon>Lycopodioideae</taxon>
        <taxon>Diphasiastrum</taxon>
    </lineage>
</organism>
<evidence type="ECO:0000313" key="2">
    <source>
        <dbReference type="Proteomes" id="UP001162992"/>
    </source>
</evidence>
<proteinExistence type="predicted"/>
<dbReference type="EMBL" id="CM055094">
    <property type="protein sequence ID" value="KAJ7561591.1"/>
    <property type="molecule type" value="Genomic_DNA"/>
</dbReference>
<evidence type="ECO:0000313" key="1">
    <source>
        <dbReference type="EMBL" id="KAJ7561591.1"/>
    </source>
</evidence>
<dbReference type="Proteomes" id="UP001162992">
    <property type="component" value="Chromosome 3"/>
</dbReference>
<accession>A0ACC2E515</accession>
<reference evidence="2" key="1">
    <citation type="journal article" date="2024" name="Proc. Natl. Acad. Sci. U.S.A.">
        <title>Extraordinary preservation of gene collinearity over three hundred million years revealed in homosporous lycophytes.</title>
        <authorList>
            <person name="Li C."/>
            <person name="Wickell D."/>
            <person name="Kuo L.Y."/>
            <person name="Chen X."/>
            <person name="Nie B."/>
            <person name="Liao X."/>
            <person name="Peng D."/>
            <person name="Ji J."/>
            <person name="Jenkins J."/>
            <person name="Williams M."/>
            <person name="Shu S."/>
            <person name="Plott C."/>
            <person name="Barry K."/>
            <person name="Rajasekar S."/>
            <person name="Grimwood J."/>
            <person name="Han X."/>
            <person name="Sun S."/>
            <person name="Hou Z."/>
            <person name="He W."/>
            <person name="Dai G."/>
            <person name="Sun C."/>
            <person name="Schmutz J."/>
            <person name="Leebens-Mack J.H."/>
            <person name="Li F.W."/>
            <person name="Wang L."/>
        </authorList>
    </citation>
    <scope>NUCLEOTIDE SEQUENCE [LARGE SCALE GENOMIC DNA]</scope>
    <source>
        <strain evidence="2">cv. PW_Plant_1</strain>
    </source>
</reference>
<comment type="caution">
    <text evidence="1">The sequence shown here is derived from an EMBL/GenBank/DDBJ whole genome shotgun (WGS) entry which is preliminary data.</text>
</comment>